<sequence length="110" mass="12678">MFTAGYRVIRHRDRCSDVPAKEFRREFFVNGPVGIAALTDHQKGDTSTPLDQAWAKGHPLGVKCSSNHFFVKRAVCQAEEADVLQRTRRVQSVEHVWPRVYNRRILGRNM</sequence>
<proteinExistence type="predicted"/>
<comment type="caution">
    <text evidence="1">The sequence shown here is derived from an EMBL/GenBank/DDBJ whole genome shotgun (WGS) entry which is preliminary data.</text>
</comment>
<name>A0ABR1C621_NECAM</name>
<reference evidence="1 2" key="1">
    <citation type="submission" date="2023-08" db="EMBL/GenBank/DDBJ databases">
        <title>A Necator americanus chromosomal reference genome.</title>
        <authorList>
            <person name="Ilik V."/>
            <person name="Petrzelkova K.J."/>
            <person name="Pardy F."/>
            <person name="Fuh T."/>
            <person name="Niatou-Singa F.S."/>
            <person name="Gouil Q."/>
            <person name="Baker L."/>
            <person name="Ritchie M.E."/>
            <person name="Jex A.R."/>
            <person name="Gazzola D."/>
            <person name="Li H."/>
            <person name="Toshio Fujiwara R."/>
            <person name="Zhan B."/>
            <person name="Aroian R.V."/>
            <person name="Pafco B."/>
            <person name="Schwarz E.M."/>
        </authorList>
    </citation>
    <scope>NUCLEOTIDE SEQUENCE [LARGE SCALE GENOMIC DNA]</scope>
    <source>
        <strain evidence="1 2">Aroian</strain>
        <tissue evidence="1">Whole animal</tissue>
    </source>
</reference>
<evidence type="ECO:0000313" key="2">
    <source>
        <dbReference type="Proteomes" id="UP001303046"/>
    </source>
</evidence>
<organism evidence="1 2">
    <name type="scientific">Necator americanus</name>
    <name type="common">Human hookworm</name>
    <dbReference type="NCBI Taxonomy" id="51031"/>
    <lineage>
        <taxon>Eukaryota</taxon>
        <taxon>Metazoa</taxon>
        <taxon>Ecdysozoa</taxon>
        <taxon>Nematoda</taxon>
        <taxon>Chromadorea</taxon>
        <taxon>Rhabditida</taxon>
        <taxon>Rhabditina</taxon>
        <taxon>Rhabditomorpha</taxon>
        <taxon>Strongyloidea</taxon>
        <taxon>Ancylostomatidae</taxon>
        <taxon>Bunostominae</taxon>
        <taxon>Necator</taxon>
    </lineage>
</organism>
<dbReference type="EMBL" id="JAVFWL010000002">
    <property type="protein sequence ID" value="KAK6733963.1"/>
    <property type="molecule type" value="Genomic_DNA"/>
</dbReference>
<accession>A0ABR1C621</accession>
<evidence type="ECO:0000313" key="1">
    <source>
        <dbReference type="EMBL" id="KAK6733963.1"/>
    </source>
</evidence>
<protein>
    <submittedName>
        <fullName evidence="1">Uncharacterized protein</fullName>
    </submittedName>
</protein>
<gene>
    <name evidence="1" type="primary">Necator_chrII.g5416</name>
    <name evidence="1" type="ORF">RB195_017623</name>
</gene>
<keyword evidence="2" id="KW-1185">Reference proteome</keyword>
<dbReference type="Proteomes" id="UP001303046">
    <property type="component" value="Unassembled WGS sequence"/>
</dbReference>